<keyword evidence="1 6" id="KW-0479">Metal-binding</keyword>
<evidence type="ECO:0000256" key="7">
    <source>
        <dbReference type="PROSITE-ProRule" id="PRU01250"/>
    </source>
</evidence>
<keyword evidence="3 6" id="KW-0862">Zinc</keyword>
<dbReference type="PANTHER" id="PTHR48102">
    <property type="entry name" value="ATP-DEPENDENT CLP PROTEASE ATP-BINDING SUBUNIT CLPX-LIKE, MITOCHONDRIAL-RELATED"/>
    <property type="match status" value="1"/>
</dbReference>
<evidence type="ECO:0000256" key="1">
    <source>
        <dbReference type="ARBA" id="ARBA00022723"/>
    </source>
</evidence>
<dbReference type="Pfam" id="PF06689">
    <property type="entry name" value="zf-C4_ClpX"/>
    <property type="match status" value="1"/>
</dbReference>
<dbReference type="EMBL" id="JACSQD010000001">
    <property type="protein sequence ID" value="MBD7994376.1"/>
    <property type="molecule type" value="Genomic_DNA"/>
</dbReference>
<name>A0ABR8UP95_9MICC</name>
<dbReference type="GO" id="GO:0005524">
    <property type="term" value="F:ATP binding"/>
    <property type="evidence" value="ECO:0007669"/>
    <property type="project" value="UniProtKB-KW"/>
</dbReference>
<dbReference type="InterPro" id="IPR003959">
    <property type="entry name" value="ATPase_AAA_core"/>
</dbReference>
<proteinExistence type="inferred from homology"/>
<feature type="binding site" evidence="6">
    <location>
        <begin position="129"/>
        <end position="136"/>
    </location>
    <ligand>
        <name>ATP</name>
        <dbReference type="ChEBI" id="CHEBI:30616"/>
    </ligand>
</feature>
<dbReference type="InterPro" id="IPR046425">
    <property type="entry name" value="ClpX_bact"/>
</dbReference>
<dbReference type="SUPFAM" id="SSF52540">
    <property type="entry name" value="P-loop containing nucleoside triphosphate hydrolases"/>
    <property type="match status" value="1"/>
</dbReference>
<dbReference type="PROSITE" id="PS51902">
    <property type="entry name" value="CLPX_ZB"/>
    <property type="match status" value="1"/>
</dbReference>
<keyword evidence="9" id="KW-0378">Hydrolase</keyword>
<dbReference type="Gene3D" id="1.10.8.60">
    <property type="match status" value="1"/>
</dbReference>
<protein>
    <recommendedName>
        <fullName evidence="6">ATP-dependent Clp protease ATP-binding subunit ClpX</fullName>
    </recommendedName>
</protein>
<dbReference type="Proteomes" id="UP000609874">
    <property type="component" value="Unassembled WGS sequence"/>
</dbReference>
<comment type="subunit">
    <text evidence="6">Component of the ClpX-ClpP complex. Forms a hexameric ring that, in the presence of ATP, binds to fourteen ClpP subunits assembled into a disk-like structure with a central cavity, resembling the structure of eukaryotic proteasomes.</text>
</comment>
<evidence type="ECO:0000313" key="9">
    <source>
        <dbReference type="EMBL" id="MBD7994376.1"/>
    </source>
</evidence>
<keyword evidence="9" id="KW-0645">Protease</keyword>
<dbReference type="SMART" id="SM01086">
    <property type="entry name" value="ClpB_D2-small"/>
    <property type="match status" value="1"/>
</dbReference>
<dbReference type="InterPro" id="IPR019489">
    <property type="entry name" value="Clp_ATPase_C"/>
</dbReference>
<accession>A0ABR8UP95</accession>
<dbReference type="InterPro" id="IPR038366">
    <property type="entry name" value="Znf_CppX_C4_sf"/>
</dbReference>
<feature type="binding site" evidence="6 7">
    <location>
        <position position="38"/>
    </location>
    <ligand>
        <name>Zn(2+)</name>
        <dbReference type="ChEBI" id="CHEBI:29105"/>
    </ligand>
</feature>
<dbReference type="NCBIfam" id="NF003745">
    <property type="entry name" value="PRK05342.1"/>
    <property type="match status" value="1"/>
</dbReference>
<dbReference type="InterPro" id="IPR059188">
    <property type="entry name" value="Znf_CLPX-like"/>
</dbReference>
<dbReference type="Gene3D" id="6.20.220.10">
    <property type="entry name" value="ClpX chaperone, C4-type zinc finger domain"/>
    <property type="match status" value="1"/>
</dbReference>
<evidence type="ECO:0000256" key="3">
    <source>
        <dbReference type="ARBA" id="ARBA00022833"/>
    </source>
</evidence>
<dbReference type="GO" id="GO:0008233">
    <property type="term" value="F:peptidase activity"/>
    <property type="evidence" value="ECO:0007669"/>
    <property type="project" value="UniProtKB-KW"/>
</dbReference>
<dbReference type="CDD" id="cd19497">
    <property type="entry name" value="RecA-like_ClpX"/>
    <property type="match status" value="1"/>
</dbReference>
<dbReference type="Pfam" id="PF10431">
    <property type="entry name" value="ClpB_D2-small"/>
    <property type="match status" value="1"/>
</dbReference>
<evidence type="ECO:0000256" key="2">
    <source>
        <dbReference type="ARBA" id="ARBA00022741"/>
    </source>
</evidence>
<dbReference type="NCBIfam" id="TIGR00382">
    <property type="entry name" value="clpX"/>
    <property type="match status" value="1"/>
</dbReference>
<feature type="domain" description="ClpX-type ZB" evidence="8">
    <location>
        <begin position="1"/>
        <end position="54"/>
    </location>
</feature>
<dbReference type="InterPro" id="IPR004487">
    <property type="entry name" value="Clp_protease_ATP-bd_su_ClpX"/>
</dbReference>
<evidence type="ECO:0000256" key="6">
    <source>
        <dbReference type="HAMAP-Rule" id="MF_00175"/>
    </source>
</evidence>
<dbReference type="HAMAP" id="MF_00175">
    <property type="entry name" value="ClpX"/>
    <property type="match status" value="1"/>
</dbReference>
<dbReference type="InterPro" id="IPR027417">
    <property type="entry name" value="P-loop_NTPase"/>
</dbReference>
<keyword evidence="10" id="KW-1185">Reference proteome</keyword>
<dbReference type="Gene3D" id="3.40.50.300">
    <property type="entry name" value="P-loop containing nucleotide triphosphate hydrolases"/>
    <property type="match status" value="1"/>
</dbReference>
<dbReference type="InterPro" id="IPR050052">
    <property type="entry name" value="ATP-dep_Clp_protease_ClpX"/>
</dbReference>
<dbReference type="InterPro" id="IPR010603">
    <property type="entry name" value="Znf_CppX_C4"/>
</dbReference>
<keyword evidence="5 6" id="KW-0143">Chaperone</keyword>
<comment type="similarity">
    <text evidence="6 7">Belongs to the ClpX chaperone family.</text>
</comment>
<feature type="binding site" evidence="6 7">
    <location>
        <position position="16"/>
    </location>
    <ligand>
        <name>Zn(2+)</name>
        <dbReference type="ChEBI" id="CHEBI:29105"/>
    </ligand>
</feature>
<gene>
    <name evidence="6 9" type="primary">clpX</name>
    <name evidence="9" type="ORF">H9639_03585</name>
</gene>
<dbReference type="SMART" id="SM00382">
    <property type="entry name" value="AAA"/>
    <property type="match status" value="1"/>
</dbReference>
<reference evidence="9 10" key="1">
    <citation type="submission" date="2020-08" db="EMBL/GenBank/DDBJ databases">
        <title>A Genomic Blueprint of the Chicken Gut Microbiome.</title>
        <authorList>
            <person name="Gilroy R."/>
            <person name="Ravi A."/>
            <person name="Getino M."/>
            <person name="Pursley I."/>
            <person name="Horton D.L."/>
            <person name="Alikhan N.-F."/>
            <person name="Baker D."/>
            <person name="Gharbi K."/>
            <person name="Hall N."/>
            <person name="Watson M."/>
            <person name="Adriaenssens E.M."/>
            <person name="Foster-Nyarko E."/>
            <person name="Jarju S."/>
            <person name="Secka A."/>
            <person name="Antonio M."/>
            <person name="Oren A."/>
            <person name="Chaudhuri R."/>
            <person name="La Ragione R.M."/>
            <person name="Hildebrand F."/>
            <person name="Pallen M.J."/>
        </authorList>
    </citation>
    <scope>NUCLEOTIDE SEQUENCE [LARGE SCALE GENOMIC DNA]</scope>
    <source>
        <strain evidence="9 10">Sa2CUA1</strain>
    </source>
</reference>
<comment type="caution">
    <text evidence="9">The sequence shown here is derived from an EMBL/GenBank/DDBJ whole genome shotgun (WGS) entry which is preliminary data.</text>
</comment>
<feature type="binding site" evidence="6 7">
    <location>
        <position position="35"/>
    </location>
    <ligand>
        <name>Zn(2+)</name>
        <dbReference type="ChEBI" id="CHEBI:29105"/>
    </ligand>
</feature>
<evidence type="ECO:0000256" key="4">
    <source>
        <dbReference type="ARBA" id="ARBA00022840"/>
    </source>
</evidence>
<keyword evidence="4 6" id="KW-0067">ATP-binding</keyword>
<evidence type="ECO:0000259" key="8">
    <source>
        <dbReference type="PROSITE" id="PS51902"/>
    </source>
</evidence>
<dbReference type="GO" id="GO:0006508">
    <property type="term" value="P:proteolysis"/>
    <property type="evidence" value="ECO:0007669"/>
    <property type="project" value="UniProtKB-KW"/>
</dbReference>
<dbReference type="PANTHER" id="PTHR48102:SF7">
    <property type="entry name" value="ATP-DEPENDENT CLP PROTEASE ATP-BINDING SUBUNIT CLPX-LIKE, MITOCHONDRIAL"/>
    <property type="match status" value="1"/>
</dbReference>
<dbReference type="SMART" id="SM00994">
    <property type="entry name" value="zf-C4_ClpX"/>
    <property type="match status" value="1"/>
</dbReference>
<organism evidence="9 10">
    <name type="scientific">Arthrobacter gallicola</name>
    <dbReference type="NCBI Taxonomy" id="2762225"/>
    <lineage>
        <taxon>Bacteria</taxon>
        <taxon>Bacillati</taxon>
        <taxon>Actinomycetota</taxon>
        <taxon>Actinomycetes</taxon>
        <taxon>Micrococcales</taxon>
        <taxon>Micrococcaceae</taxon>
        <taxon>Arthrobacter</taxon>
    </lineage>
</organism>
<dbReference type="InterPro" id="IPR003593">
    <property type="entry name" value="AAA+_ATPase"/>
</dbReference>
<dbReference type="SUPFAM" id="SSF57716">
    <property type="entry name" value="Glucocorticoid receptor-like (DNA-binding domain)"/>
    <property type="match status" value="1"/>
</dbReference>
<evidence type="ECO:0000256" key="5">
    <source>
        <dbReference type="ARBA" id="ARBA00023186"/>
    </source>
</evidence>
<dbReference type="RefSeq" id="WP_191806716.1">
    <property type="nucleotide sequence ID" value="NZ_JACSQD010000001.1"/>
</dbReference>
<sequence>MARIGESADLLKCSFCGKSQKQVRKLIAGPGVYICDECIELCNEIIEEELSEVAEGDSFVLPKPREIFDSLQEYVIGQEPAKRSLAVAVYNHYKRIQSGHASRGPGNLADTVGTEDVEIGKSNILLIGPTGCGKTYLAQTLARRLNVPFAVADATALTEAGYVGEDVENILLKLIQAADYDVKKAEQGIIYIDEIDKISRKSENPSITRDVSGEGVQQALLKILEGTVASVPPQGGRKHPHQEFIQIDTTNVLFIVAGAFAGLEEIIGSRSGRKGIGFGAPLNETSKGTDSYADVMPEDLLKFGLIPEFIGRLPVITTVSNLDRAALIRILTEPKNSLVKQFQKMFQLDGIELAFDPEALEAIADQALERGTGARGLRAILEEVLLPVMFDLPSREDIARVVISREAVTEKAEPTLISHDVIVKRRNKSA</sequence>
<evidence type="ECO:0000313" key="10">
    <source>
        <dbReference type="Proteomes" id="UP000609874"/>
    </source>
</evidence>
<dbReference type="Pfam" id="PF07724">
    <property type="entry name" value="AAA_2"/>
    <property type="match status" value="1"/>
</dbReference>
<comment type="function">
    <text evidence="6">ATP-dependent specificity component of the Clp protease. It directs the protease to specific substrates. Can perform chaperone functions in the absence of ClpP.</text>
</comment>
<keyword evidence="2 6" id="KW-0547">Nucleotide-binding</keyword>
<feature type="binding site" evidence="6 7">
    <location>
        <position position="13"/>
    </location>
    <ligand>
        <name>Zn(2+)</name>
        <dbReference type="ChEBI" id="CHEBI:29105"/>
    </ligand>
</feature>